<organism evidence="3 4">
    <name type="scientific">Ceratodon purpureus</name>
    <name type="common">Fire moss</name>
    <name type="synonym">Dicranum purpureum</name>
    <dbReference type="NCBI Taxonomy" id="3225"/>
    <lineage>
        <taxon>Eukaryota</taxon>
        <taxon>Viridiplantae</taxon>
        <taxon>Streptophyta</taxon>
        <taxon>Embryophyta</taxon>
        <taxon>Bryophyta</taxon>
        <taxon>Bryophytina</taxon>
        <taxon>Bryopsida</taxon>
        <taxon>Dicranidae</taxon>
        <taxon>Pseudoditrichales</taxon>
        <taxon>Ditrichaceae</taxon>
        <taxon>Ceratodon</taxon>
    </lineage>
</organism>
<keyword evidence="4" id="KW-1185">Reference proteome</keyword>
<evidence type="ECO:0000256" key="2">
    <source>
        <dbReference type="SAM" id="SignalP"/>
    </source>
</evidence>
<feature type="region of interest" description="Disordered" evidence="1">
    <location>
        <begin position="21"/>
        <end position="53"/>
    </location>
</feature>
<sequence>MPSLVMLPEVALSLLTCSARARPPAPDGAHSPECTRPILCAPDLGSRPHDRTR</sequence>
<protein>
    <submittedName>
        <fullName evidence="3">Uncharacterized protein</fullName>
    </submittedName>
</protein>
<dbReference type="AlphaFoldDB" id="A0A8T0HQJ3"/>
<evidence type="ECO:0000256" key="1">
    <source>
        <dbReference type="SAM" id="MobiDB-lite"/>
    </source>
</evidence>
<dbReference type="Proteomes" id="UP000822688">
    <property type="component" value="Chromosome V"/>
</dbReference>
<dbReference type="EMBL" id="CM026426">
    <property type="protein sequence ID" value="KAG0572823.1"/>
    <property type="molecule type" value="Genomic_DNA"/>
</dbReference>
<proteinExistence type="predicted"/>
<feature type="chain" id="PRO_5035811662" evidence="2">
    <location>
        <begin position="22"/>
        <end position="53"/>
    </location>
</feature>
<accession>A0A8T0HQJ3</accession>
<gene>
    <name evidence="3" type="ORF">KC19_VG128200</name>
</gene>
<keyword evidence="2" id="KW-0732">Signal</keyword>
<reference evidence="3" key="1">
    <citation type="submission" date="2020-06" db="EMBL/GenBank/DDBJ databases">
        <title>WGS assembly of Ceratodon purpureus strain R40.</title>
        <authorList>
            <person name="Carey S.B."/>
            <person name="Jenkins J."/>
            <person name="Shu S."/>
            <person name="Lovell J.T."/>
            <person name="Sreedasyam A."/>
            <person name="Maumus F."/>
            <person name="Tiley G.P."/>
            <person name="Fernandez-Pozo N."/>
            <person name="Barry K."/>
            <person name="Chen C."/>
            <person name="Wang M."/>
            <person name="Lipzen A."/>
            <person name="Daum C."/>
            <person name="Saski C.A."/>
            <person name="Payton A.C."/>
            <person name="Mcbreen J.C."/>
            <person name="Conrad R.E."/>
            <person name="Kollar L.M."/>
            <person name="Olsson S."/>
            <person name="Huttunen S."/>
            <person name="Landis J.B."/>
            <person name="Wickett N.J."/>
            <person name="Johnson M.G."/>
            <person name="Rensing S.A."/>
            <person name="Grimwood J."/>
            <person name="Schmutz J."/>
            <person name="Mcdaniel S.F."/>
        </authorList>
    </citation>
    <scope>NUCLEOTIDE SEQUENCE</scope>
    <source>
        <strain evidence="3">R40</strain>
    </source>
</reference>
<name>A0A8T0HQJ3_CERPU</name>
<evidence type="ECO:0000313" key="3">
    <source>
        <dbReference type="EMBL" id="KAG0572823.1"/>
    </source>
</evidence>
<feature type="signal peptide" evidence="2">
    <location>
        <begin position="1"/>
        <end position="21"/>
    </location>
</feature>
<comment type="caution">
    <text evidence="3">The sequence shown here is derived from an EMBL/GenBank/DDBJ whole genome shotgun (WGS) entry which is preliminary data.</text>
</comment>
<evidence type="ECO:0000313" key="4">
    <source>
        <dbReference type="Proteomes" id="UP000822688"/>
    </source>
</evidence>